<evidence type="ECO:0000313" key="12">
    <source>
        <dbReference type="EMBL" id="TDW95197.1"/>
    </source>
</evidence>
<comment type="caution">
    <text evidence="12">The sequence shown here is derived from an EMBL/GenBank/DDBJ whole genome shotgun (WGS) entry which is preliminary data.</text>
</comment>
<proteinExistence type="inferred from homology"/>
<gene>
    <name evidence="12" type="ORF">EV137_2531</name>
</gene>
<evidence type="ECO:0000256" key="7">
    <source>
        <dbReference type="ARBA" id="ARBA00022679"/>
    </source>
</evidence>
<evidence type="ECO:0000256" key="2">
    <source>
        <dbReference type="ARBA" id="ARBA00005369"/>
    </source>
</evidence>
<evidence type="ECO:0000256" key="4">
    <source>
        <dbReference type="ARBA" id="ARBA00013346"/>
    </source>
</evidence>
<protein>
    <recommendedName>
        <fullName evidence="4">Protein-L-isoaspartate O-methyltransferase</fullName>
        <ecNumber evidence="3">2.1.1.77</ecNumber>
    </recommendedName>
    <alternativeName>
        <fullName evidence="11">L-isoaspartyl protein carboxyl methyltransferase</fullName>
    </alternativeName>
    <alternativeName>
        <fullName evidence="9">Protein L-isoaspartyl methyltransferase</fullName>
    </alternativeName>
    <alternativeName>
        <fullName evidence="10">Protein-beta-aspartate methyltransferase</fullName>
    </alternativeName>
</protein>
<evidence type="ECO:0000256" key="8">
    <source>
        <dbReference type="ARBA" id="ARBA00022691"/>
    </source>
</evidence>
<evidence type="ECO:0000256" key="3">
    <source>
        <dbReference type="ARBA" id="ARBA00011890"/>
    </source>
</evidence>
<dbReference type="Gene3D" id="3.40.50.150">
    <property type="entry name" value="Vaccinia Virus protein VP39"/>
    <property type="match status" value="1"/>
</dbReference>
<evidence type="ECO:0000256" key="6">
    <source>
        <dbReference type="ARBA" id="ARBA00022603"/>
    </source>
</evidence>
<keyword evidence="8" id="KW-0949">S-adenosyl-L-methionine</keyword>
<keyword evidence="6" id="KW-0489">Methyltransferase</keyword>
<dbReference type="PANTHER" id="PTHR11579:SF0">
    <property type="entry name" value="PROTEIN-L-ISOASPARTATE(D-ASPARTATE) O-METHYLTRANSFERASE"/>
    <property type="match status" value="1"/>
</dbReference>
<dbReference type="SUPFAM" id="SSF53335">
    <property type="entry name" value="S-adenosyl-L-methionine-dependent methyltransferases"/>
    <property type="match status" value="1"/>
</dbReference>
<evidence type="ECO:0000256" key="10">
    <source>
        <dbReference type="ARBA" id="ARBA00031323"/>
    </source>
</evidence>
<evidence type="ECO:0000313" key="13">
    <source>
        <dbReference type="Proteomes" id="UP000295060"/>
    </source>
</evidence>
<dbReference type="InterPro" id="IPR029063">
    <property type="entry name" value="SAM-dependent_MTases_sf"/>
</dbReference>
<dbReference type="PANTHER" id="PTHR11579">
    <property type="entry name" value="PROTEIN-L-ISOASPARTATE O-METHYLTRANSFERASE"/>
    <property type="match status" value="1"/>
</dbReference>
<dbReference type="Pfam" id="PF01135">
    <property type="entry name" value="PCMT"/>
    <property type="match status" value="1"/>
</dbReference>
<evidence type="ECO:0000256" key="9">
    <source>
        <dbReference type="ARBA" id="ARBA00030757"/>
    </source>
</evidence>
<dbReference type="EC" id="2.1.1.77" evidence="3"/>
<evidence type="ECO:0000256" key="5">
    <source>
        <dbReference type="ARBA" id="ARBA00022490"/>
    </source>
</evidence>
<keyword evidence="13" id="KW-1185">Reference proteome</keyword>
<evidence type="ECO:0000256" key="11">
    <source>
        <dbReference type="ARBA" id="ARBA00031350"/>
    </source>
</evidence>
<dbReference type="CDD" id="cd02440">
    <property type="entry name" value="AdoMet_MTases"/>
    <property type="match status" value="1"/>
</dbReference>
<evidence type="ECO:0000256" key="1">
    <source>
        <dbReference type="ARBA" id="ARBA00004496"/>
    </source>
</evidence>
<accession>A0ABY2FR24</accession>
<comment type="similarity">
    <text evidence="2">Belongs to the methyltransferase superfamily. L-isoaspartyl/D-aspartyl protein methyltransferase family.</text>
</comment>
<reference evidence="12 13" key="1">
    <citation type="submission" date="2019-03" db="EMBL/GenBank/DDBJ databases">
        <title>Genomic Encyclopedia of Type Strains, Phase III (KMG-III): the genomes of soil and plant-associated and newly described type strains.</title>
        <authorList>
            <person name="Whitman W."/>
        </authorList>
    </citation>
    <scope>NUCLEOTIDE SEQUENCE [LARGE SCALE GENOMIC DNA]</scope>
    <source>
        <strain evidence="12 13">VKMAc-2574</strain>
    </source>
</reference>
<dbReference type="EMBL" id="SODU01000001">
    <property type="protein sequence ID" value="TDW95197.1"/>
    <property type="molecule type" value="Genomic_DNA"/>
</dbReference>
<keyword evidence="7" id="KW-0808">Transferase</keyword>
<dbReference type="InterPro" id="IPR000682">
    <property type="entry name" value="PCMT"/>
</dbReference>
<dbReference type="Proteomes" id="UP000295060">
    <property type="component" value="Unassembled WGS sequence"/>
</dbReference>
<comment type="subcellular location">
    <subcellularLocation>
        <location evidence="1">Cytoplasm</location>
    </subcellularLocation>
</comment>
<sequence>MPTSRPTSNDGRAAEYLDRMVGGLVSSGALVDPRWQAAFRAVPRHLFVPLFYRNDQQGSTVVDPAFGDEWLDGVYSDVHLVTTEDVRSSSTAPSLMARMLEALDLKGGEKVLEIGTGTGYNTALLSERLGADHVTSVDIDPDLIAQAQERLNLAGYAPLVVAADGTGGYPGAGPYDAVIATCRLDYIPAAWLSQLRPDGVIVTPLGAGIAVLRKTSTNDAAGAFLPASAYFMPLRHQPEPALIGDLIKLALDSSGATRPYRFDASIYTDNEARFWLDLTNPEVRTATVDGVPLFFRADGSWARLTSNQVTQGGPIDLWDAVETAHATWLTAGRPPRERYRLTVTNTSQAVFLTDQPTSTHHLKPPLE</sequence>
<keyword evidence="5" id="KW-0963">Cytoplasm</keyword>
<organism evidence="12 13">
    <name type="scientific">Kribbella pratensis</name>
    <dbReference type="NCBI Taxonomy" id="2512112"/>
    <lineage>
        <taxon>Bacteria</taxon>
        <taxon>Bacillati</taxon>
        <taxon>Actinomycetota</taxon>
        <taxon>Actinomycetes</taxon>
        <taxon>Propionibacteriales</taxon>
        <taxon>Kribbellaceae</taxon>
        <taxon>Kribbella</taxon>
    </lineage>
</organism>
<name>A0ABY2FR24_9ACTN</name>